<feature type="compositionally biased region" description="Polar residues" evidence="2">
    <location>
        <begin position="307"/>
        <end position="317"/>
    </location>
</feature>
<evidence type="ECO:0000313" key="3">
    <source>
        <dbReference type="EMBL" id="CAJ2511158.1"/>
    </source>
</evidence>
<dbReference type="Proteomes" id="UP001295740">
    <property type="component" value="Unassembled WGS sequence"/>
</dbReference>
<proteinExistence type="predicted"/>
<dbReference type="PANTHER" id="PTHR42067">
    <property type="entry name" value="YALI0C15378P"/>
    <property type="match status" value="1"/>
</dbReference>
<keyword evidence="1" id="KW-0175">Coiled coil</keyword>
<reference evidence="3" key="1">
    <citation type="submission" date="2023-10" db="EMBL/GenBank/DDBJ databases">
        <authorList>
            <person name="Hackl T."/>
        </authorList>
    </citation>
    <scope>NUCLEOTIDE SEQUENCE</scope>
</reference>
<evidence type="ECO:0000256" key="2">
    <source>
        <dbReference type="SAM" id="MobiDB-lite"/>
    </source>
</evidence>
<feature type="compositionally biased region" description="Acidic residues" evidence="2">
    <location>
        <begin position="277"/>
        <end position="289"/>
    </location>
</feature>
<accession>A0AAI8VVF1</accession>
<dbReference type="AlphaFoldDB" id="A0AAI8VVF1"/>
<comment type="caution">
    <text evidence="3">The sequence shown here is derived from an EMBL/GenBank/DDBJ whole genome shotgun (WGS) entry which is preliminary data.</text>
</comment>
<dbReference type="InterPro" id="IPR014751">
    <property type="entry name" value="XRCC4-like_C"/>
</dbReference>
<dbReference type="EMBL" id="CAUWAG010000018">
    <property type="protein sequence ID" value="CAJ2511158.1"/>
    <property type="molecule type" value="Genomic_DNA"/>
</dbReference>
<organism evidence="3 4">
    <name type="scientific">Anthostomella pinea</name>
    <dbReference type="NCBI Taxonomy" id="933095"/>
    <lineage>
        <taxon>Eukaryota</taxon>
        <taxon>Fungi</taxon>
        <taxon>Dikarya</taxon>
        <taxon>Ascomycota</taxon>
        <taxon>Pezizomycotina</taxon>
        <taxon>Sordariomycetes</taxon>
        <taxon>Xylariomycetidae</taxon>
        <taxon>Xylariales</taxon>
        <taxon>Xylariaceae</taxon>
        <taxon>Anthostomella</taxon>
    </lineage>
</organism>
<keyword evidence="4" id="KW-1185">Reference proteome</keyword>
<evidence type="ECO:0000256" key="1">
    <source>
        <dbReference type="SAM" id="Coils"/>
    </source>
</evidence>
<feature type="region of interest" description="Disordered" evidence="2">
    <location>
        <begin position="215"/>
        <end position="365"/>
    </location>
</feature>
<sequence>MAKSPVLRFPISGQDDGSFLVEVSSNGSQPLDLKLVGSESTAVFMVKLRHRRIAACKASGGHCTDQEWQQILTSSLVEQQPLRDIEIKANVESDGSCVTLSFRKNIQGITQRLGSIKLEENDKTEISPFDWCVAALASKDKVTEDLATATAKVESLEKSINELKGHLDELIKAKDDDETQLLEKFRDLINEKKVKIRQQQRLLASASVDPDKLAKVGASQGSLNRPAGKSRASKRKAVKDEADSSDDDGFEKMDVDNGDANNAGQESEQGDGQLATTEDDTPSEADSEAEPAPPAVKSQKMDAAPPSRNTRCSQARKSPSLAGSDGSSDAPPPRRNLPFMQGKKKAAPPPAPADDEETASDDDEL</sequence>
<gene>
    <name evidence="3" type="ORF">KHLLAP_LOCUS11626</name>
</gene>
<feature type="compositionally biased region" description="Acidic residues" evidence="2">
    <location>
        <begin position="353"/>
        <end position="365"/>
    </location>
</feature>
<dbReference type="Gene3D" id="1.20.5.370">
    <property type="match status" value="1"/>
</dbReference>
<dbReference type="SUPFAM" id="SSF58022">
    <property type="entry name" value="XRCC4, C-terminal oligomerization domain"/>
    <property type="match status" value="1"/>
</dbReference>
<feature type="coiled-coil region" evidence="1">
    <location>
        <begin position="139"/>
        <end position="202"/>
    </location>
</feature>
<dbReference type="PANTHER" id="PTHR42067:SF1">
    <property type="entry name" value="MITOTIC APPARATUS PROTEIN P62"/>
    <property type="match status" value="1"/>
</dbReference>
<evidence type="ECO:0000313" key="4">
    <source>
        <dbReference type="Proteomes" id="UP001295740"/>
    </source>
</evidence>
<protein>
    <submittedName>
        <fullName evidence="3">Uu.00g067830.m01.CDS01</fullName>
    </submittedName>
</protein>
<name>A0AAI8VVF1_9PEZI</name>